<dbReference type="PROSITE" id="PS00595">
    <property type="entry name" value="AA_TRANSFER_CLASS_5"/>
    <property type="match status" value="1"/>
</dbReference>
<dbReference type="InterPro" id="IPR016454">
    <property type="entry name" value="Cysteine_dSase"/>
</dbReference>
<dbReference type="Pfam" id="PF00266">
    <property type="entry name" value="Aminotran_5"/>
    <property type="match status" value="1"/>
</dbReference>
<comment type="function">
    <text evidence="2 8">Catalyzes the removal of elemental sulfur and selenium atoms from L-cysteine, L-cystine, L-selenocysteine, and L-selenocystine to produce L-alanine.</text>
</comment>
<comment type="catalytic activity">
    <reaction evidence="6 8">
        <text>(sulfur carrier)-H + L-cysteine = (sulfur carrier)-SH + L-alanine</text>
        <dbReference type="Rhea" id="RHEA:43892"/>
        <dbReference type="Rhea" id="RHEA-COMP:14737"/>
        <dbReference type="Rhea" id="RHEA-COMP:14739"/>
        <dbReference type="ChEBI" id="CHEBI:29917"/>
        <dbReference type="ChEBI" id="CHEBI:35235"/>
        <dbReference type="ChEBI" id="CHEBI:57972"/>
        <dbReference type="ChEBI" id="CHEBI:64428"/>
        <dbReference type="EC" id="2.8.1.7"/>
    </reaction>
</comment>
<dbReference type="STRING" id="1678841.TBC1_111911"/>
<dbReference type="PATRIC" id="fig|1678841.3.peg.2133"/>
<keyword evidence="5 8" id="KW-0663">Pyridoxal phosphate</keyword>
<evidence type="ECO:0000313" key="10">
    <source>
        <dbReference type="EMBL" id="GAP43753.1"/>
    </source>
</evidence>
<evidence type="ECO:0000256" key="3">
    <source>
        <dbReference type="ARBA" id="ARBA00010447"/>
    </source>
</evidence>
<dbReference type="PIRSF" id="PIRSF005572">
    <property type="entry name" value="NifS"/>
    <property type="match status" value="1"/>
</dbReference>
<dbReference type="EC" id="2.8.1.7" evidence="8"/>
<accession>A0A0S7C3U0</accession>
<name>A0A0S7C3U0_9BACT</name>
<evidence type="ECO:0000256" key="2">
    <source>
        <dbReference type="ARBA" id="ARBA00002824"/>
    </source>
</evidence>
<dbReference type="Gene3D" id="3.90.1150.10">
    <property type="entry name" value="Aspartate Aminotransferase, domain 1"/>
    <property type="match status" value="1"/>
</dbReference>
<dbReference type="SUPFAM" id="SSF53383">
    <property type="entry name" value="PLP-dependent transferases"/>
    <property type="match status" value="1"/>
</dbReference>
<evidence type="ECO:0000256" key="7">
    <source>
        <dbReference type="RuleBase" id="RU004504"/>
    </source>
</evidence>
<dbReference type="InterPro" id="IPR020578">
    <property type="entry name" value="Aminotrans_V_PyrdxlP_BS"/>
</dbReference>
<evidence type="ECO:0000313" key="11">
    <source>
        <dbReference type="Proteomes" id="UP000053091"/>
    </source>
</evidence>
<evidence type="ECO:0000256" key="1">
    <source>
        <dbReference type="ARBA" id="ARBA00001933"/>
    </source>
</evidence>
<dbReference type="GO" id="GO:0006534">
    <property type="term" value="P:cysteine metabolic process"/>
    <property type="evidence" value="ECO:0007669"/>
    <property type="project" value="UniProtKB-UniRule"/>
</dbReference>
<dbReference type="AlphaFoldDB" id="A0A0S7C3U0"/>
<evidence type="ECO:0000256" key="5">
    <source>
        <dbReference type="ARBA" id="ARBA00022898"/>
    </source>
</evidence>
<dbReference type="InterPro" id="IPR015422">
    <property type="entry name" value="PyrdxlP-dep_Trfase_small"/>
</dbReference>
<protein>
    <recommendedName>
        <fullName evidence="8">Cysteine desulfurase</fullName>
        <ecNumber evidence="8">2.8.1.7</ecNumber>
    </recommendedName>
</protein>
<sequence>MSPELKTQVTGIDPEKIRVDFPILGRKVHNKPLVYFDNAATTQKPQVVIDALVNYYTGLNSNVHRGVHYLSQQATVAFEEVREKIQHFVNARFSHEIIYTRGCTESINLVAASWGRANIGQGDEILISGMEHHSNIVPWQMLCEEKGAALKVCPLHPDGSLDMQAYADMLGEKTRMVAITHISNTLGTVNPVKEITRMAHEKGITVLIDGAQALSHMKVDVQDIGCDFYAFSAHKVYGPMGIGGLYGREEVLNAMPPYQGGGEMIKNVTFEKTLYNELPFKFEAGTPNVGDVIGFGAAIDYISGIGLDQIGAWEHELLAYATEKLSADPLVRIIGTAPGKASLISFLINGIHPYDAGTIIDHMGIAVRTGTHCTQPLMDSLGISGTIRASFAFYNTKQEIDRLMEAIDKVKEFFL</sequence>
<gene>
    <name evidence="10" type="ORF">TBC1_111911</name>
</gene>
<dbReference type="PANTHER" id="PTHR43586:SF8">
    <property type="entry name" value="CYSTEINE DESULFURASE 1, CHLOROPLASTIC"/>
    <property type="match status" value="1"/>
</dbReference>
<dbReference type="InterPro" id="IPR010970">
    <property type="entry name" value="Cys_dSase_SufS"/>
</dbReference>
<reference evidence="10" key="1">
    <citation type="journal article" date="2015" name="Genome Announc.">
        <title>Draft Genome Sequence of Bacteroidales Strain TBC1, a Novel Isolate from a Methanogenic Wastewater Treatment System.</title>
        <authorList>
            <person name="Tourlousse D.M."/>
            <person name="Matsuura N."/>
            <person name="Sun L."/>
            <person name="Toyonaga M."/>
            <person name="Kuroda K."/>
            <person name="Ohashi A."/>
            <person name="Cruz R."/>
            <person name="Yamaguchi T."/>
            <person name="Sekiguchi Y."/>
        </authorList>
    </citation>
    <scope>NUCLEOTIDE SEQUENCE [LARGE SCALE GENOMIC DNA]</scope>
    <source>
        <strain evidence="10">TBC1</strain>
    </source>
</reference>
<dbReference type="EMBL" id="DF968182">
    <property type="protein sequence ID" value="GAP43753.1"/>
    <property type="molecule type" value="Genomic_DNA"/>
</dbReference>
<dbReference type="CDD" id="cd06453">
    <property type="entry name" value="SufS_like"/>
    <property type="match status" value="1"/>
</dbReference>
<dbReference type="GO" id="GO:0031071">
    <property type="term" value="F:cysteine desulfurase activity"/>
    <property type="evidence" value="ECO:0007669"/>
    <property type="project" value="UniProtKB-UniRule"/>
</dbReference>
<dbReference type="GO" id="GO:0030170">
    <property type="term" value="F:pyridoxal phosphate binding"/>
    <property type="evidence" value="ECO:0007669"/>
    <property type="project" value="UniProtKB-UniRule"/>
</dbReference>
<feature type="domain" description="Aminotransferase class V" evidence="9">
    <location>
        <begin position="34"/>
        <end position="403"/>
    </location>
</feature>
<dbReference type="PANTHER" id="PTHR43586">
    <property type="entry name" value="CYSTEINE DESULFURASE"/>
    <property type="match status" value="1"/>
</dbReference>
<dbReference type="Proteomes" id="UP000053091">
    <property type="component" value="Unassembled WGS sequence"/>
</dbReference>
<comment type="cofactor">
    <cofactor evidence="1 7">
        <name>pyridoxal 5'-phosphate</name>
        <dbReference type="ChEBI" id="CHEBI:597326"/>
    </cofactor>
</comment>
<dbReference type="Gene3D" id="3.40.640.10">
    <property type="entry name" value="Type I PLP-dependent aspartate aminotransferase-like (Major domain)"/>
    <property type="match status" value="1"/>
</dbReference>
<keyword evidence="4 8" id="KW-0808">Transferase</keyword>
<dbReference type="NCBIfam" id="TIGR01979">
    <property type="entry name" value="sufS"/>
    <property type="match status" value="1"/>
</dbReference>
<comment type="similarity">
    <text evidence="3 8">Belongs to the class-V pyridoxal-phosphate-dependent aminotransferase family. Csd subfamily.</text>
</comment>
<evidence type="ECO:0000259" key="9">
    <source>
        <dbReference type="Pfam" id="PF00266"/>
    </source>
</evidence>
<dbReference type="InterPro" id="IPR015424">
    <property type="entry name" value="PyrdxlP-dep_Trfase"/>
</dbReference>
<dbReference type="InterPro" id="IPR000192">
    <property type="entry name" value="Aminotrans_V_dom"/>
</dbReference>
<evidence type="ECO:0000256" key="6">
    <source>
        <dbReference type="ARBA" id="ARBA00050776"/>
    </source>
</evidence>
<evidence type="ECO:0000256" key="8">
    <source>
        <dbReference type="RuleBase" id="RU004506"/>
    </source>
</evidence>
<keyword evidence="11" id="KW-1185">Reference proteome</keyword>
<organism evidence="10">
    <name type="scientific">Lentimicrobium saccharophilum</name>
    <dbReference type="NCBI Taxonomy" id="1678841"/>
    <lineage>
        <taxon>Bacteria</taxon>
        <taxon>Pseudomonadati</taxon>
        <taxon>Bacteroidota</taxon>
        <taxon>Bacteroidia</taxon>
        <taxon>Bacteroidales</taxon>
        <taxon>Lentimicrobiaceae</taxon>
        <taxon>Lentimicrobium</taxon>
    </lineage>
</organism>
<dbReference type="InterPro" id="IPR015421">
    <property type="entry name" value="PyrdxlP-dep_Trfase_major"/>
</dbReference>
<evidence type="ECO:0000256" key="4">
    <source>
        <dbReference type="ARBA" id="ARBA00022679"/>
    </source>
</evidence>
<proteinExistence type="inferred from homology"/>